<keyword evidence="2" id="KW-1185">Reference proteome</keyword>
<accession>A0A8S4RNP5</accession>
<proteinExistence type="predicted"/>
<dbReference type="AlphaFoldDB" id="A0A8S4RNP5"/>
<reference evidence="1" key="1">
    <citation type="submission" date="2022-03" db="EMBL/GenBank/DDBJ databases">
        <authorList>
            <person name="Lindestad O."/>
        </authorList>
    </citation>
    <scope>NUCLEOTIDE SEQUENCE</scope>
</reference>
<sequence length="68" mass="7770">MCGAFRSQNRRGTKILEWTFGSRMIAARRERYKTVALKTLCKIPSRGYLSVDMMITTGTGELAHRMQS</sequence>
<dbReference type="EMBL" id="CAKXAJ010025409">
    <property type="protein sequence ID" value="CAH2238924.1"/>
    <property type="molecule type" value="Genomic_DNA"/>
</dbReference>
<comment type="caution">
    <text evidence="1">The sequence shown here is derived from an EMBL/GenBank/DDBJ whole genome shotgun (WGS) entry which is preliminary data.</text>
</comment>
<evidence type="ECO:0000313" key="2">
    <source>
        <dbReference type="Proteomes" id="UP000838756"/>
    </source>
</evidence>
<organism evidence="1 2">
    <name type="scientific">Pararge aegeria aegeria</name>
    <dbReference type="NCBI Taxonomy" id="348720"/>
    <lineage>
        <taxon>Eukaryota</taxon>
        <taxon>Metazoa</taxon>
        <taxon>Ecdysozoa</taxon>
        <taxon>Arthropoda</taxon>
        <taxon>Hexapoda</taxon>
        <taxon>Insecta</taxon>
        <taxon>Pterygota</taxon>
        <taxon>Neoptera</taxon>
        <taxon>Endopterygota</taxon>
        <taxon>Lepidoptera</taxon>
        <taxon>Glossata</taxon>
        <taxon>Ditrysia</taxon>
        <taxon>Papilionoidea</taxon>
        <taxon>Nymphalidae</taxon>
        <taxon>Satyrinae</taxon>
        <taxon>Satyrini</taxon>
        <taxon>Parargina</taxon>
        <taxon>Pararge</taxon>
    </lineage>
</organism>
<gene>
    <name evidence="1" type="primary">jg13732</name>
    <name evidence="1" type="ORF">PAEG_LOCUS15948</name>
</gene>
<dbReference type="Proteomes" id="UP000838756">
    <property type="component" value="Unassembled WGS sequence"/>
</dbReference>
<name>A0A8S4RNP5_9NEOP</name>
<protein>
    <submittedName>
        <fullName evidence="1">Jg13732 protein</fullName>
    </submittedName>
</protein>
<evidence type="ECO:0000313" key="1">
    <source>
        <dbReference type="EMBL" id="CAH2238924.1"/>
    </source>
</evidence>